<comment type="caution">
    <text evidence="5">The sequence shown here is derived from an EMBL/GenBank/DDBJ whole genome shotgun (WGS) entry which is preliminary data.</text>
</comment>
<dbReference type="PANTHER" id="PTHR30258:SF1">
    <property type="entry name" value="PROTEIN TRANSPORT PROTEIN HOFB HOMOLOG"/>
    <property type="match status" value="1"/>
</dbReference>
<name>A0A1F7IKS8_9BACT</name>
<dbReference type="Gene3D" id="3.30.300.160">
    <property type="entry name" value="Type II secretion system, protein E, N-terminal domain"/>
    <property type="match status" value="1"/>
</dbReference>
<dbReference type="EMBL" id="MGAI01000035">
    <property type="protein sequence ID" value="OGK43962.1"/>
    <property type="molecule type" value="Genomic_DNA"/>
</dbReference>
<dbReference type="AlphaFoldDB" id="A0A1F7IKS8"/>
<dbReference type="GO" id="GO:0016887">
    <property type="term" value="F:ATP hydrolysis activity"/>
    <property type="evidence" value="ECO:0007669"/>
    <property type="project" value="TreeGrafter"/>
</dbReference>
<reference evidence="5 6" key="1">
    <citation type="journal article" date="2016" name="Nat. Commun.">
        <title>Thousands of microbial genomes shed light on interconnected biogeochemical processes in an aquifer system.</title>
        <authorList>
            <person name="Anantharaman K."/>
            <person name="Brown C.T."/>
            <person name="Hug L.A."/>
            <person name="Sharon I."/>
            <person name="Castelle C.J."/>
            <person name="Probst A.J."/>
            <person name="Thomas B.C."/>
            <person name="Singh A."/>
            <person name="Wilkins M.J."/>
            <person name="Karaoz U."/>
            <person name="Brodie E.L."/>
            <person name="Williams K.H."/>
            <person name="Hubbard S.S."/>
            <person name="Banfield J.F."/>
        </authorList>
    </citation>
    <scope>NUCLEOTIDE SEQUENCE [LARGE SCALE GENOMIC DNA]</scope>
</reference>
<dbReference type="Gene3D" id="3.30.450.90">
    <property type="match status" value="1"/>
</dbReference>
<dbReference type="CDD" id="cd01129">
    <property type="entry name" value="PulE-GspE-like"/>
    <property type="match status" value="1"/>
</dbReference>
<evidence type="ECO:0000256" key="2">
    <source>
        <dbReference type="ARBA" id="ARBA00022741"/>
    </source>
</evidence>
<dbReference type="InterPro" id="IPR003593">
    <property type="entry name" value="AAA+_ATPase"/>
</dbReference>
<dbReference type="Pfam" id="PF00437">
    <property type="entry name" value="T2SSE"/>
    <property type="match status" value="1"/>
</dbReference>
<dbReference type="GO" id="GO:0005886">
    <property type="term" value="C:plasma membrane"/>
    <property type="evidence" value="ECO:0007669"/>
    <property type="project" value="TreeGrafter"/>
</dbReference>
<sequence length="570" mass="63213">MNFNPRALLKLLENKGIIDHEKAERLEYESIKTNTPIDEYLFKNTTIDKKDILSSLASLLNISYVDIATVAVDPQAIGFVSEIIARKYNIVPVRYDPESETVTISTNDPFNISVSDFLARKTGKKIVMELGYLDDIKKTIDLAYSQTLSPEIKEALKEVQISDFVKSPQSVGAVIKEPPISKIVNTILEFAIKSRASDIHIEPEEVRTKVRYRIDGVLQDKLTLPKGIHDAIVSRIKILAEMKIDEKRIPQDGRFYFKLGHEEDDLRVATLPTVNGEKVVLRLLKKTGGMPSLNELGLRGSQLKNLEEAILKPYGIVLVTGPTGSGKTTTLYSVLTMLNKPSVNILTLEDPVEYKLSGINQVQVNALAGLTFATGLRAFLRQDPNIILVGEIRDKETTQLTIQAALTGHLVFSTLHTNDAATAIPRLIDLGGEPFLIASVLNATLAQRIVRKICRYCKIVYDPPEELVLNIKDVLRELLPKPYLDAKPIRLSRGEGCDECGKTGYLGRVAIFEVLKISSAINNMILKQASSKDILAVANKEGLITMKQDGYLKVLDGITTIEEILRAAEI</sequence>
<feature type="domain" description="AAA+ ATPase" evidence="4">
    <location>
        <begin position="313"/>
        <end position="434"/>
    </location>
</feature>
<dbReference type="InterPro" id="IPR001482">
    <property type="entry name" value="T2SS/T4SS_dom"/>
</dbReference>
<dbReference type="Pfam" id="PF05157">
    <property type="entry name" value="MshEN"/>
    <property type="match status" value="1"/>
</dbReference>
<dbReference type="Gene3D" id="3.40.50.300">
    <property type="entry name" value="P-loop containing nucleotide triphosphate hydrolases"/>
    <property type="match status" value="1"/>
</dbReference>
<evidence type="ECO:0000313" key="6">
    <source>
        <dbReference type="Proteomes" id="UP000178040"/>
    </source>
</evidence>
<gene>
    <name evidence="5" type="ORF">A3B40_04115</name>
</gene>
<dbReference type="PANTHER" id="PTHR30258">
    <property type="entry name" value="TYPE II SECRETION SYSTEM PROTEIN GSPE-RELATED"/>
    <property type="match status" value="1"/>
</dbReference>
<comment type="similarity">
    <text evidence="1">Belongs to the GSP E family.</text>
</comment>
<evidence type="ECO:0000259" key="4">
    <source>
        <dbReference type="SMART" id="SM00382"/>
    </source>
</evidence>
<keyword evidence="3" id="KW-0067">ATP-binding</keyword>
<proteinExistence type="inferred from homology"/>
<keyword evidence="2" id="KW-0547">Nucleotide-binding</keyword>
<dbReference type="GO" id="GO:0005524">
    <property type="term" value="F:ATP binding"/>
    <property type="evidence" value="ECO:0007669"/>
    <property type="project" value="UniProtKB-KW"/>
</dbReference>
<dbReference type="InterPro" id="IPR007831">
    <property type="entry name" value="T2SS_GspE_N"/>
</dbReference>
<organism evidence="5 6">
    <name type="scientific">Candidatus Roizmanbacteria bacterium RIFCSPLOWO2_01_FULL_37_16</name>
    <dbReference type="NCBI Taxonomy" id="1802058"/>
    <lineage>
        <taxon>Bacteria</taxon>
        <taxon>Candidatus Roizmaniibacteriota</taxon>
    </lineage>
</organism>
<accession>A0A1F7IKS8</accession>
<evidence type="ECO:0000313" key="5">
    <source>
        <dbReference type="EMBL" id="OGK43962.1"/>
    </source>
</evidence>
<protein>
    <recommendedName>
        <fullName evidence="4">AAA+ ATPase domain-containing protein</fullName>
    </recommendedName>
</protein>
<evidence type="ECO:0000256" key="3">
    <source>
        <dbReference type="ARBA" id="ARBA00022840"/>
    </source>
</evidence>
<dbReference type="Proteomes" id="UP000178040">
    <property type="component" value="Unassembled WGS sequence"/>
</dbReference>
<dbReference type="InterPro" id="IPR037257">
    <property type="entry name" value="T2SS_E_N_sf"/>
</dbReference>
<dbReference type="InterPro" id="IPR027417">
    <property type="entry name" value="P-loop_NTPase"/>
</dbReference>
<dbReference type="SMART" id="SM00382">
    <property type="entry name" value="AAA"/>
    <property type="match status" value="1"/>
</dbReference>
<dbReference type="SUPFAM" id="SSF160246">
    <property type="entry name" value="EspE N-terminal domain-like"/>
    <property type="match status" value="1"/>
</dbReference>
<evidence type="ECO:0000256" key="1">
    <source>
        <dbReference type="ARBA" id="ARBA00006611"/>
    </source>
</evidence>
<dbReference type="FunFam" id="3.40.50.300:FF:000398">
    <property type="entry name" value="Type IV pilus assembly ATPase PilB"/>
    <property type="match status" value="1"/>
</dbReference>
<dbReference type="SUPFAM" id="SSF52540">
    <property type="entry name" value="P-loop containing nucleoside triphosphate hydrolases"/>
    <property type="match status" value="1"/>
</dbReference>